<proteinExistence type="predicted"/>
<dbReference type="EMBL" id="JBHUIW010000009">
    <property type="protein sequence ID" value="MFD2182460.1"/>
    <property type="molecule type" value="Genomic_DNA"/>
</dbReference>
<comment type="subcellular location">
    <subcellularLocation>
        <location evidence="1">Cell membrane</location>
        <topology evidence="1">Multi-pass membrane protein</topology>
    </subcellularLocation>
</comment>
<keyword evidence="4 6" id="KW-1133">Transmembrane helix</keyword>
<evidence type="ECO:0000256" key="6">
    <source>
        <dbReference type="SAM" id="Phobius"/>
    </source>
</evidence>
<evidence type="ECO:0000256" key="4">
    <source>
        <dbReference type="ARBA" id="ARBA00022989"/>
    </source>
</evidence>
<feature type="transmembrane region" description="Helical" evidence="6">
    <location>
        <begin position="21"/>
        <end position="43"/>
    </location>
</feature>
<comment type="caution">
    <text evidence="7">The sequence shown here is derived from an EMBL/GenBank/DDBJ whole genome shotgun (WGS) entry which is preliminary data.</text>
</comment>
<feature type="transmembrane region" description="Helical" evidence="6">
    <location>
        <begin position="99"/>
        <end position="120"/>
    </location>
</feature>
<dbReference type="RefSeq" id="WP_378477640.1">
    <property type="nucleotide sequence ID" value="NZ_JBHUIW010000009.1"/>
</dbReference>
<dbReference type="InterPro" id="IPR043428">
    <property type="entry name" value="LivM-like"/>
</dbReference>
<evidence type="ECO:0000256" key="3">
    <source>
        <dbReference type="ARBA" id="ARBA00022692"/>
    </source>
</evidence>
<keyword evidence="5 6" id="KW-0472">Membrane</keyword>
<keyword evidence="3 6" id="KW-0812">Transmembrane</keyword>
<protein>
    <submittedName>
        <fullName evidence="7">Branched-chain amino acid ABC transporter permease</fullName>
    </submittedName>
</protein>
<feature type="transmembrane region" description="Helical" evidence="6">
    <location>
        <begin position="74"/>
        <end position="93"/>
    </location>
</feature>
<evidence type="ECO:0000256" key="1">
    <source>
        <dbReference type="ARBA" id="ARBA00004651"/>
    </source>
</evidence>
<accession>A0ABW5AJZ4</accession>
<sequence>MTLAAVPDETAPATRRPRRNVVLPLVLFALLAVLPLAAASMSAGYLLDLFVRVMIFAIAALSVELLIGHAALVTFGQAAFVGIGAYAVGILDAHETNDLVVALPAALLASGLFAFATGLVCLRTKGVYFIMITLAFGQMAFFTASSLAPYGGDDGLTIHDRTTLFGFAVLDRPLAFYYVVLAVLIAVHLFCRALVASRFGRVLRGAKDNALRMTTLGFRVYRFQLAAYVIAGMIGGLAGFLLANATEFVSPAYMSWQRSGELIIMVLLGGLGTLHGAIVGAAAYLLLEEWLAGLTEHWKMIFGPLLVLVVVFVRGGLVGIGTALSAAVSRRLRRG</sequence>
<organism evidence="7 8">
    <name type="scientific">Rhodoplanes azumiensis</name>
    <dbReference type="NCBI Taxonomy" id="1897628"/>
    <lineage>
        <taxon>Bacteria</taxon>
        <taxon>Pseudomonadati</taxon>
        <taxon>Pseudomonadota</taxon>
        <taxon>Alphaproteobacteria</taxon>
        <taxon>Hyphomicrobiales</taxon>
        <taxon>Nitrobacteraceae</taxon>
        <taxon>Rhodoplanes</taxon>
    </lineage>
</organism>
<feature type="transmembrane region" description="Helical" evidence="6">
    <location>
        <begin position="305"/>
        <end position="328"/>
    </location>
</feature>
<dbReference type="Proteomes" id="UP001597314">
    <property type="component" value="Unassembled WGS sequence"/>
</dbReference>
<keyword evidence="8" id="KW-1185">Reference proteome</keyword>
<dbReference type="CDD" id="cd06581">
    <property type="entry name" value="TM_PBP1_LivM_like"/>
    <property type="match status" value="1"/>
</dbReference>
<gene>
    <name evidence="7" type="ORF">ACFSOX_09870</name>
</gene>
<evidence type="ECO:0000313" key="7">
    <source>
        <dbReference type="EMBL" id="MFD2182460.1"/>
    </source>
</evidence>
<feature type="transmembrane region" description="Helical" evidence="6">
    <location>
        <begin position="175"/>
        <end position="199"/>
    </location>
</feature>
<feature type="transmembrane region" description="Helical" evidence="6">
    <location>
        <begin position="220"/>
        <end position="242"/>
    </location>
</feature>
<feature type="transmembrane region" description="Helical" evidence="6">
    <location>
        <begin position="262"/>
        <end position="285"/>
    </location>
</feature>
<feature type="transmembrane region" description="Helical" evidence="6">
    <location>
        <begin position="49"/>
        <end position="67"/>
    </location>
</feature>
<keyword evidence="2" id="KW-1003">Cell membrane</keyword>
<dbReference type="PANTHER" id="PTHR30482:SF17">
    <property type="entry name" value="ABC TRANSPORTER ATP-BINDING PROTEIN"/>
    <property type="match status" value="1"/>
</dbReference>
<dbReference type="Pfam" id="PF02653">
    <property type="entry name" value="BPD_transp_2"/>
    <property type="match status" value="1"/>
</dbReference>
<dbReference type="PANTHER" id="PTHR30482">
    <property type="entry name" value="HIGH-AFFINITY BRANCHED-CHAIN AMINO ACID TRANSPORT SYSTEM PERMEASE"/>
    <property type="match status" value="1"/>
</dbReference>
<feature type="transmembrane region" description="Helical" evidence="6">
    <location>
        <begin position="127"/>
        <end position="148"/>
    </location>
</feature>
<reference evidence="8" key="1">
    <citation type="journal article" date="2019" name="Int. J. Syst. Evol. Microbiol.">
        <title>The Global Catalogue of Microorganisms (GCM) 10K type strain sequencing project: providing services to taxonomists for standard genome sequencing and annotation.</title>
        <authorList>
            <consortium name="The Broad Institute Genomics Platform"/>
            <consortium name="The Broad Institute Genome Sequencing Center for Infectious Disease"/>
            <person name="Wu L."/>
            <person name="Ma J."/>
        </authorList>
    </citation>
    <scope>NUCLEOTIDE SEQUENCE [LARGE SCALE GENOMIC DNA]</scope>
    <source>
        <strain evidence="8">CGMCC 1.6774</strain>
    </source>
</reference>
<evidence type="ECO:0000256" key="5">
    <source>
        <dbReference type="ARBA" id="ARBA00023136"/>
    </source>
</evidence>
<evidence type="ECO:0000256" key="2">
    <source>
        <dbReference type="ARBA" id="ARBA00022475"/>
    </source>
</evidence>
<evidence type="ECO:0000313" key="8">
    <source>
        <dbReference type="Proteomes" id="UP001597314"/>
    </source>
</evidence>
<name>A0ABW5AJZ4_9BRAD</name>
<dbReference type="InterPro" id="IPR001851">
    <property type="entry name" value="ABC_transp_permease"/>
</dbReference>